<evidence type="ECO:0000256" key="6">
    <source>
        <dbReference type="ARBA" id="ARBA00022438"/>
    </source>
</evidence>
<feature type="domain" description="Aminopeptidase N-like N-terminal" evidence="17">
    <location>
        <begin position="102"/>
        <end position="212"/>
    </location>
</feature>
<dbReference type="InterPro" id="IPR027268">
    <property type="entry name" value="Peptidase_M4/M1_CTD_sf"/>
</dbReference>
<evidence type="ECO:0000256" key="3">
    <source>
        <dbReference type="ARBA" id="ARBA00010136"/>
    </source>
</evidence>
<evidence type="ECO:0000256" key="7">
    <source>
        <dbReference type="ARBA" id="ARBA00022670"/>
    </source>
</evidence>
<dbReference type="Gene3D" id="2.60.40.1730">
    <property type="entry name" value="tricorn interacting facor f3 domain"/>
    <property type="match status" value="1"/>
</dbReference>
<dbReference type="EMBL" id="CP014228">
    <property type="protein sequence ID" value="AMD87978.1"/>
    <property type="molecule type" value="Genomic_DNA"/>
</dbReference>
<feature type="compositionally biased region" description="Low complexity" evidence="14">
    <location>
        <begin position="1"/>
        <end position="15"/>
    </location>
</feature>
<evidence type="ECO:0000256" key="1">
    <source>
        <dbReference type="ARBA" id="ARBA00000098"/>
    </source>
</evidence>
<evidence type="ECO:0000256" key="4">
    <source>
        <dbReference type="ARBA" id="ARBA00012564"/>
    </source>
</evidence>
<evidence type="ECO:0000256" key="9">
    <source>
        <dbReference type="ARBA" id="ARBA00022801"/>
    </source>
</evidence>
<evidence type="ECO:0000256" key="14">
    <source>
        <dbReference type="SAM" id="MobiDB-lite"/>
    </source>
</evidence>
<name>A0A109W868_ACTRD</name>
<proteinExistence type="inferred from homology"/>
<gene>
    <name evidence="18" type="ORF">AXF14_10820</name>
</gene>
<dbReference type="Pfam" id="PF01433">
    <property type="entry name" value="Peptidase_M1"/>
    <property type="match status" value="1"/>
</dbReference>
<dbReference type="InterPro" id="IPR050344">
    <property type="entry name" value="Peptidase_M1_aminopeptidases"/>
</dbReference>
<dbReference type="InterPro" id="IPR024571">
    <property type="entry name" value="ERAP1-like_C_dom"/>
</dbReference>
<dbReference type="GO" id="GO:0016285">
    <property type="term" value="F:alanyl aminopeptidase activity"/>
    <property type="evidence" value="ECO:0007669"/>
    <property type="project" value="UniProtKB-EC"/>
</dbReference>
<dbReference type="GO" id="GO:0005737">
    <property type="term" value="C:cytoplasm"/>
    <property type="evidence" value="ECO:0007669"/>
    <property type="project" value="TreeGrafter"/>
</dbReference>
<dbReference type="GO" id="GO:0042277">
    <property type="term" value="F:peptide binding"/>
    <property type="evidence" value="ECO:0007669"/>
    <property type="project" value="TreeGrafter"/>
</dbReference>
<organism evidence="18 19">
    <name type="scientific">Actinomyces radicidentis</name>
    <dbReference type="NCBI Taxonomy" id="111015"/>
    <lineage>
        <taxon>Bacteria</taxon>
        <taxon>Bacillati</taxon>
        <taxon>Actinomycetota</taxon>
        <taxon>Actinomycetes</taxon>
        <taxon>Actinomycetales</taxon>
        <taxon>Actinomycetaceae</taxon>
        <taxon>Actinomyces</taxon>
    </lineage>
</organism>
<evidence type="ECO:0000256" key="8">
    <source>
        <dbReference type="ARBA" id="ARBA00022723"/>
    </source>
</evidence>
<accession>A0A109W868</accession>
<comment type="cofactor">
    <cofactor evidence="2">
        <name>Zn(2+)</name>
        <dbReference type="ChEBI" id="CHEBI:29105"/>
    </cofactor>
</comment>
<comment type="similarity">
    <text evidence="3">Belongs to the peptidase M1 family.</text>
</comment>
<dbReference type="AlphaFoldDB" id="A0A109W868"/>
<dbReference type="KEGG" id="ard:AXF14_10820"/>
<evidence type="ECO:0000313" key="19">
    <source>
        <dbReference type="Proteomes" id="UP000065220"/>
    </source>
</evidence>
<dbReference type="InterPro" id="IPR001930">
    <property type="entry name" value="Peptidase_M1"/>
</dbReference>
<reference evidence="19" key="1">
    <citation type="submission" date="2016-02" db="EMBL/GenBank/DDBJ databases">
        <authorList>
            <person name="Holder M.E."/>
            <person name="Ajami N.J."/>
            <person name="Petrosino J.F."/>
        </authorList>
    </citation>
    <scope>NUCLEOTIDE SEQUENCE [LARGE SCALE GENOMIC DNA]</scope>
    <source>
        <strain evidence="19">CCUG 36733</strain>
    </source>
</reference>
<dbReference type="InterPro" id="IPR045357">
    <property type="entry name" value="Aminopeptidase_N-like_N"/>
</dbReference>
<dbReference type="RefSeq" id="WP_067943150.1">
    <property type="nucleotide sequence ID" value="NZ_CP014228.1"/>
</dbReference>
<dbReference type="Proteomes" id="UP000065220">
    <property type="component" value="Chromosome"/>
</dbReference>
<dbReference type="Pfam" id="PF17900">
    <property type="entry name" value="Peptidase_M1_N"/>
    <property type="match status" value="1"/>
</dbReference>
<evidence type="ECO:0000256" key="10">
    <source>
        <dbReference type="ARBA" id="ARBA00022833"/>
    </source>
</evidence>
<dbReference type="SUPFAM" id="SSF63737">
    <property type="entry name" value="Leukotriene A4 hydrolase N-terminal domain"/>
    <property type="match status" value="1"/>
</dbReference>
<dbReference type="OrthoDB" id="100605at2"/>
<evidence type="ECO:0000259" key="17">
    <source>
        <dbReference type="Pfam" id="PF17900"/>
    </source>
</evidence>
<protein>
    <recommendedName>
        <fullName evidence="5">Aminopeptidase N</fullName>
        <ecNumber evidence="4">3.4.11.2</ecNumber>
    </recommendedName>
    <alternativeName>
        <fullName evidence="12">Alanine aminopeptidase</fullName>
    </alternativeName>
    <alternativeName>
        <fullName evidence="13">Lysyl aminopeptidase</fullName>
    </alternativeName>
</protein>
<dbReference type="Gene3D" id="1.10.390.10">
    <property type="entry name" value="Neutral Protease Domain 2"/>
    <property type="match status" value="1"/>
</dbReference>
<dbReference type="STRING" id="111015.AXF14_10820"/>
<feature type="domain" description="Peptidase M1 membrane alanine aminopeptidase" evidence="15">
    <location>
        <begin position="258"/>
        <end position="473"/>
    </location>
</feature>
<evidence type="ECO:0000313" key="18">
    <source>
        <dbReference type="EMBL" id="AMD87978.1"/>
    </source>
</evidence>
<keyword evidence="8" id="KW-0479">Metal-binding</keyword>
<evidence type="ECO:0000256" key="11">
    <source>
        <dbReference type="ARBA" id="ARBA00023049"/>
    </source>
</evidence>
<dbReference type="CDD" id="cd09602">
    <property type="entry name" value="M1_APN"/>
    <property type="match status" value="1"/>
</dbReference>
<dbReference type="NCBIfam" id="TIGR02412">
    <property type="entry name" value="pepN_strep_liv"/>
    <property type="match status" value="1"/>
</dbReference>
<dbReference type="InterPro" id="IPR012778">
    <property type="entry name" value="Pept_M1_aminopeptidase"/>
</dbReference>
<sequence>MTAPTTAPARPTSPTNLGREEAAWRSETVDLQSLTVTLDLTSAPVPAHSRPATGFNVRSELALTVRGDRPAVGLWVDFLGEEVRELTIDGESVEVSWDGARVSLPELAAGQHAVAVDAVGRFSNSGQGLHRFHDPVDGRTYLYTHFEPSDARRAWPCADQPDLKAPFLLTVVHPEPWTVLSNGLVETTECSDELDGAAVTRFTPTLPLPSYLTAVSAGEWHRVSTEWRSALRPGDAPVPVSWSCRRSLAEHLDGDVLLETTLKGLDLYDEAYAFPFPWGSYDSVLVPEYNLGAMENPGCVTFNEDAYLYQGPVTRAQRAGRANTILHEMCHMWFGDLVTPTWWEDTWLKESFAENQGTWAEATATEYTEAWVSFASTRKAWAYLEDSRPATTHPIVATVDDVEAARQAFDGITYAKGAAVLKQLVAHLGQETFLAAARDWFRGHAFANGDLAGFLGTLSQASGRDMDAWADAWLRTAGPSVLTDELETDGRSIQRLTVAQSGTDLATGEPVLRPHTLVVGLYSFDGDGVLTRTHRLPVTLEAASAEVPEAVGLPAPDLVTLNDEDLTYAVIRPDAASLATARQALSRLADPMARALWWSTLFNLVRDGLLSPAVFIETVLSQGDDTTDPATLTTLLGQAQLCALGYARPEDRAGRLVPLLGVDADAPGENGWTRLQAAEAGSDAQLVRARAWLAAAGQAGLLGFEQRALVVSRVRSVLDGALTGLDLDADLRWRALISLARLGELREGELAEQLALDPSASGRIHFLQAASSEPKASTKEKLLTRLLTEDELSNDQVDAVIGGYAVAAHRGLTAPLTDRYLGSLEELWAGRGQEIATRIVLGLFPAVGDETDLTAVDAWLEGHGGAPAALRRLVLKGRDDLARALRARG</sequence>
<evidence type="ECO:0000256" key="5">
    <source>
        <dbReference type="ARBA" id="ARBA00015611"/>
    </source>
</evidence>
<comment type="catalytic activity">
    <reaction evidence="1">
        <text>Release of an N-terminal amino acid, Xaa-|-Yaa- from a peptide, amide or arylamide. Xaa is preferably Ala, but may be most amino acids including Pro (slow action). When a terminal hydrophobic residue is followed by a prolyl residue, the two may be released as an intact Xaa-Pro dipeptide.</text>
        <dbReference type="EC" id="3.4.11.2"/>
    </reaction>
</comment>
<evidence type="ECO:0000259" key="16">
    <source>
        <dbReference type="Pfam" id="PF11838"/>
    </source>
</evidence>
<feature type="region of interest" description="Disordered" evidence="14">
    <location>
        <begin position="1"/>
        <end position="22"/>
    </location>
</feature>
<dbReference type="GO" id="GO:0008270">
    <property type="term" value="F:zinc ion binding"/>
    <property type="evidence" value="ECO:0007669"/>
    <property type="project" value="InterPro"/>
</dbReference>
<dbReference type="PANTHER" id="PTHR11533">
    <property type="entry name" value="PROTEASE M1 ZINC METALLOPROTEASE"/>
    <property type="match status" value="1"/>
</dbReference>
<dbReference type="GO" id="GO:0070006">
    <property type="term" value="F:metalloaminopeptidase activity"/>
    <property type="evidence" value="ECO:0007669"/>
    <property type="project" value="TreeGrafter"/>
</dbReference>
<dbReference type="Pfam" id="PF11838">
    <property type="entry name" value="ERAP1_C"/>
    <property type="match status" value="1"/>
</dbReference>
<evidence type="ECO:0000256" key="12">
    <source>
        <dbReference type="ARBA" id="ARBA00029811"/>
    </source>
</evidence>
<dbReference type="GO" id="GO:0005615">
    <property type="term" value="C:extracellular space"/>
    <property type="evidence" value="ECO:0007669"/>
    <property type="project" value="TreeGrafter"/>
</dbReference>
<keyword evidence="6 18" id="KW-0031">Aminopeptidase</keyword>
<dbReference type="PANTHER" id="PTHR11533:SF174">
    <property type="entry name" value="PUROMYCIN-SENSITIVE AMINOPEPTIDASE-RELATED"/>
    <property type="match status" value="1"/>
</dbReference>
<dbReference type="EC" id="3.4.11.2" evidence="4"/>
<dbReference type="PRINTS" id="PR00756">
    <property type="entry name" value="ALADIPTASE"/>
</dbReference>
<dbReference type="GO" id="GO:0043171">
    <property type="term" value="P:peptide catabolic process"/>
    <property type="evidence" value="ECO:0007669"/>
    <property type="project" value="TreeGrafter"/>
</dbReference>
<evidence type="ECO:0000259" key="15">
    <source>
        <dbReference type="Pfam" id="PF01433"/>
    </source>
</evidence>
<keyword evidence="10" id="KW-0862">Zinc</keyword>
<keyword evidence="11" id="KW-0482">Metalloprotease</keyword>
<dbReference type="InterPro" id="IPR014782">
    <property type="entry name" value="Peptidase_M1_dom"/>
</dbReference>
<dbReference type="SUPFAM" id="SSF55486">
    <property type="entry name" value="Metalloproteases ('zincins'), catalytic domain"/>
    <property type="match status" value="1"/>
</dbReference>
<dbReference type="GO" id="GO:0006508">
    <property type="term" value="P:proteolysis"/>
    <property type="evidence" value="ECO:0007669"/>
    <property type="project" value="UniProtKB-KW"/>
</dbReference>
<evidence type="ECO:0000256" key="13">
    <source>
        <dbReference type="ARBA" id="ARBA00031533"/>
    </source>
</evidence>
<dbReference type="GO" id="GO:0016020">
    <property type="term" value="C:membrane"/>
    <property type="evidence" value="ECO:0007669"/>
    <property type="project" value="TreeGrafter"/>
</dbReference>
<dbReference type="InterPro" id="IPR042097">
    <property type="entry name" value="Aminopeptidase_N-like_N_sf"/>
</dbReference>
<feature type="domain" description="ERAP1-like C-terminal" evidence="16">
    <location>
        <begin position="558"/>
        <end position="882"/>
    </location>
</feature>
<keyword evidence="9" id="KW-0378">Hydrolase</keyword>
<keyword evidence="7" id="KW-0645">Protease</keyword>
<keyword evidence="19" id="KW-1185">Reference proteome</keyword>
<evidence type="ECO:0000256" key="2">
    <source>
        <dbReference type="ARBA" id="ARBA00001947"/>
    </source>
</evidence>